<name>A0A674NEM2_TAKRU</name>
<dbReference type="OMA" id="KEWDNNQ"/>
<dbReference type="GO" id="GO:0003676">
    <property type="term" value="F:nucleic acid binding"/>
    <property type="evidence" value="ECO:0007669"/>
    <property type="project" value="InterPro"/>
</dbReference>
<evidence type="ECO:0000256" key="1">
    <source>
        <dbReference type="SAM" id="MobiDB-lite"/>
    </source>
</evidence>
<evidence type="ECO:0000259" key="2">
    <source>
        <dbReference type="Pfam" id="PF13358"/>
    </source>
</evidence>
<feature type="domain" description="Tc1-like transposase DDE" evidence="2">
    <location>
        <begin position="2"/>
        <end position="55"/>
    </location>
</feature>
<protein>
    <recommendedName>
        <fullName evidence="2">Tc1-like transposase DDE domain-containing protein</fullName>
    </recommendedName>
</protein>
<organism evidence="3 4">
    <name type="scientific">Takifugu rubripes</name>
    <name type="common">Japanese pufferfish</name>
    <name type="synonym">Fugu rubripes</name>
    <dbReference type="NCBI Taxonomy" id="31033"/>
    <lineage>
        <taxon>Eukaryota</taxon>
        <taxon>Metazoa</taxon>
        <taxon>Chordata</taxon>
        <taxon>Craniata</taxon>
        <taxon>Vertebrata</taxon>
        <taxon>Euteleostomi</taxon>
        <taxon>Actinopterygii</taxon>
        <taxon>Neopterygii</taxon>
        <taxon>Teleostei</taxon>
        <taxon>Neoteleostei</taxon>
        <taxon>Acanthomorphata</taxon>
        <taxon>Eupercaria</taxon>
        <taxon>Tetraodontiformes</taxon>
        <taxon>Tetradontoidea</taxon>
        <taxon>Tetraodontidae</taxon>
        <taxon>Takifugu</taxon>
    </lineage>
</organism>
<dbReference type="GeneTree" id="ENSGT00980000198977"/>
<proteinExistence type="predicted"/>
<accession>A0A674NEM2</accession>
<dbReference type="InterPro" id="IPR038717">
    <property type="entry name" value="Tc1-like_DDE_dom"/>
</dbReference>
<dbReference type="AlphaFoldDB" id="A0A674NEM2"/>
<evidence type="ECO:0000313" key="3">
    <source>
        <dbReference type="Ensembl" id="ENSTRUP00000071652.1"/>
    </source>
</evidence>
<dbReference type="Ensembl" id="ENSTRUT00000072437.1">
    <property type="protein sequence ID" value="ENSTRUP00000071652.1"/>
    <property type="gene ID" value="ENSTRUG00000028373.1"/>
</dbReference>
<reference evidence="3 4" key="1">
    <citation type="journal article" date="2011" name="Genome Biol. Evol.">
        <title>Integration of the genetic map and genome assembly of fugu facilitates insights into distinct features of genome evolution in teleosts and mammals.</title>
        <authorList>
            <person name="Kai W."/>
            <person name="Kikuchi K."/>
            <person name="Tohari S."/>
            <person name="Chew A.K."/>
            <person name="Tay A."/>
            <person name="Fujiwara A."/>
            <person name="Hosoya S."/>
            <person name="Suetake H."/>
            <person name="Naruse K."/>
            <person name="Brenner S."/>
            <person name="Suzuki Y."/>
            <person name="Venkatesh B."/>
        </authorList>
    </citation>
    <scope>NUCLEOTIDE SEQUENCE [LARGE SCALE GENOMIC DNA]</scope>
</reference>
<evidence type="ECO:0000313" key="4">
    <source>
        <dbReference type="Proteomes" id="UP000005226"/>
    </source>
</evidence>
<dbReference type="Pfam" id="PF13358">
    <property type="entry name" value="DDE_3"/>
    <property type="match status" value="1"/>
</dbReference>
<feature type="region of interest" description="Disordered" evidence="1">
    <location>
        <begin position="55"/>
        <end position="82"/>
    </location>
</feature>
<dbReference type="Proteomes" id="UP000005226">
    <property type="component" value="Chromosome 4"/>
</dbReference>
<sequence>LLVHNNARPHVARVCRQFRKDEGINTIDWPPRSPDVNPIEHLWDIMFRPIRRRQVDPQTVQELTCPGPGLGEDPPGHNSSSH</sequence>
<reference evidence="3" key="2">
    <citation type="submission" date="2025-05" db="UniProtKB">
        <authorList>
            <consortium name="Ensembl"/>
        </authorList>
    </citation>
    <scope>IDENTIFICATION</scope>
</reference>
<dbReference type="InterPro" id="IPR036397">
    <property type="entry name" value="RNaseH_sf"/>
</dbReference>
<keyword evidence="4" id="KW-1185">Reference proteome</keyword>
<dbReference type="Gene3D" id="3.30.420.10">
    <property type="entry name" value="Ribonuclease H-like superfamily/Ribonuclease H"/>
    <property type="match status" value="1"/>
</dbReference>
<dbReference type="Ensembl" id="ENSTRUT00000083456.1">
    <property type="protein sequence ID" value="ENSTRUP00000082518.1"/>
    <property type="gene ID" value="ENSTRUG00000026369.1"/>
</dbReference>